<dbReference type="EMBL" id="HACA01009904">
    <property type="protein sequence ID" value="CDW27265.1"/>
    <property type="molecule type" value="Transcribed_RNA"/>
</dbReference>
<evidence type="ECO:0000313" key="2">
    <source>
        <dbReference type="EMBL" id="CDW27265.1"/>
    </source>
</evidence>
<keyword evidence="1" id="KW-0812">Transmembrane</keyword>
<keyword evidence="1" id="KW-1133">Transmembrane helix</keyword>
<proteinExistence type="predicted"/>
<feature type="transmembrane region" description="Helical" evidence="1">
    <location>
        <begin position="12"/>
        <end position="29"/>
    </location>
</feature>
<dbReference type="AlphaFoldDB" id="A0A0K2TN62"/>
<reference evidence="2" key="1">
    <citation type="submission" date="2014-05" db="EMBL/GenBank/DDBJ databases">
        <authorList>
            <person name="Chronopoulou M."/>
        </authorList>
    </citation>
    <scope>NUCLEOTIDE SEQUENCE</scope>
    <source>
        <tissue evidence="2">Whole organism</tissue>
    </source>
</reference>
<protein>
    <submittedName>
        <fullName evidence="2">Uncharacterized protein</fullName>
    </submittedName>
</protein>
<keyword evidence="1" id="KW-0472">Membrane</keyword>
<organism evidence="2">
    <name type="scientific">Lepeophtheirus salmonis</name>
    <name type="common">Salmon louse</name>
    <name type="synonym">Caligus salmonis</name>
    <dbReference type="NCBI Taxonomy" id="72036"/>
    <lineage>
        <taxon>Eukaryota</taxon>
        <taxon>Metazoa</taxon>
        <taxon>Ecdysozoa</taxon>
        <taxon>Arthropoda</taxon>
        <taxon>Crustacea</taxon>
        <taxon>Multicrustacea</taxon>
        <taxon>Hexanauplia</taxon>
        <taxon>Copepoda</taxon>
        <taxon>Siphonostomatoida</taxon>
        <taxon>Caligidae</taxon>
        <taxon>Lepeophtheirus</taxon>
    </lineage>
</organism>
<evidence type="ECO:0000256" key="1">
    <source>
        <dbReference type="SAM" id="Phobius"/>
    </source>
</evidence>
<sequence length="48" mass="5948">MFGLVRRLDLRQIFFFYIKSFVIFLDRYFSSDHFDIFVLAYELSSKKK</sequence>
<accession>A0A0K2TN62</accession>
<name>A0A0K2TN62_LEPSM</name>